<dbReference type="AlphaFoldDB" id="A0AAJ0G1V6"/>
<feature type="compositionally biased region" description="Basic residues" evidence="4">
    <location>
        <begin position="10"/>
        <end position="21"/>
    </location>
</feature>
<dbReference type="Pfam" id="PF12796">
    <property type="entry name" value="Ank_2"/>
    <property type="match status" value="2"/>
</dbReference>
<keyword evidence="1" id="KW-0677">Repeat</keyword>
<evidence type="ECO:0000313" key="6">
    <source>
        <dbReference type="EMBL" id="KAK2612525.1"/>
    </source>
</evidence>
<dbReference type="GO" id="GO:0003700">
    <property type="term" value="F:DNA-binding transcription factor activity"/>
    <property type="evidence" value="ECO:0007669"/>
    <property type="project" value="InterPro"/>
</dbReference>
<dbReference type="InterPro" id="IPR046347">
    <property type="entry name" value="bZIP_sf"/>
</dbReference>
<feature type="region of interest" description="Disordered" evidence="4">
    <location>
        <begin position="1"/>
        <end position="61"/>
    </location>
</feature>
<dbReference type="EMBL" id="JASWJB010000015">
    <property type="protein sequence ID" value="KAK2612525.1"/>
    <property type="molecule type" value="Genomic_DNA"/>
</dbReference>
<organism evidence="6 7">
    <name type="scientific">Conoideocrella luteorostrata</name>
    <dbReference type="NCBI Taxonomy" id="1105319"/>
    <lineage>
        <taxon>Eukaryota</taxon>
        <taxon>Fungi</taxon>
        <taxon>Dikarya</taxon>
        <taxon>Ascomycota</taxon>
        <taxon>Pezizomycotina</taxon>
        <taxon>Sordariomycetes</taxon>
        <taxon>Hypocreomycetidae</taxon>
        <taxon>Hypocreales</taxon>
        <taxon>Clavicipitaceae</taxon>
        <taxon>Conoideocrella</taxon>
    </lineage>
</organism>
<protein>
    <recommendedName>
        <fullName evidence="5">BZIP domain-containing protein</fullName>
    </recommendedName>
</protein>
<feature type="repeat" description="ANK" evidence="3">
    <location>
        <begin position="178"/>
        <end position="210"/>
    </location>
</feature>
<dbReference type="Proteomes" id="UP001251528">
    <property type="component" value="Unassembled WGS sequence"/>
</dbReference>
<comment type="caution">
    <text evidence="6">The sequence shown here is derived from an EMBL/GenBank/DDBJ whole genome shotgun (WGS) entry which is preliminary data.</text>
</comment>
<keyword evidence="7" id="KW-1185">Reference proteome</keyword>
<dbReference type="InterPro" id="IPR036770">
    <property type="entry name" value="Ankyrin_rpt-contain_sf"/>
</dbReference>
<dbReference type="InterPro" id="IPR004827">
    <property type="entry name" value="bZIP"/>
</dbReference>
<dbReference type="PROSITE" id="PS50297">
    <property type="entry name" value="ANK_REP_REGION"/>
    <property type="match status" value="3"/>
</dbReference>
<dbReference type="SUPFAM" id="SSF48403">
    <property type="entry name" value="Ankyrin repeat"/>
    <property type="match status" value="1"/>
</dbReference>
<dbReference type="PROSITE" id="PS00036">
    <property type="entry name" value="BZIP_BASIC"/>
    <property type="match status" value="1"/>
</dbReference>
<evidence type="ECO:0000256" key="4">
    <source>
        <dbReference type="SAM" id="MobiDB-lite"/>
    </source>
</evidence>
<keyword evidence="2 3" id="KW-0040">ANK repeat</keyword>
<accession>A0AAJ0G1V6</accession>
<dbReference type="Gene3D" id="1.25.40.20">
    <property type="entry name" value="Ankyrin repeat-containing domain"/>
    <property type="match status" value="1"/>
</dbReference>
<dbReference type="SUPFAM" id="SSF57959">
    <property type="entry name" value="Leucine zipper domain"/>
    <property type="match status" value="1"/>
</dbReference>
<feature type="compositionally biased region" description="Low complexity" evidence="4">
    <location>
        <begin position="33"/>
        <end position="42"/>
    </location>
</feature>
<evidence type="ECO:0000313" key="7">
    <source>
        <dbReference type="Proteomes" id="UP001251528"/>
    </source>
</evidence>
<feature type="repeat" description="ANK" evidence="3">
    <location>
        <begin position="145"/>
        <end position="177"/>
    </location>
</feature>
<sequence>MERRREQNKHAQRRYRQRKRTAVQEVQLYNTPSSLSEESSSLNIDNATDSDIIPSVDRSHSGNVDCTKNGTLIHNDCLLGILRPDWDFNPDWGSNTTSSDCIPFVANQLDYLETQLVTQDGRMASSAYECSPSSDGTADKAVKTAWLSPLHLAAQRGHDRNVSTLLKYHADCNARDSDGLTPLAHAVIGGHQEVVNILLSHGASIDNLSSRYATVLHCAVLHRRGRVLEALLEHCSRNNVVIDCYDSAGKTPLHAAIEIDFEQGLQLLLQFGANVHSKAGVA</sequence>
<dbReference type="SMART" id="SM00248">
    <property type="entry name" value="ANK"/>
    <property type="match status" value="4"/>
</dbReference>
<feature type="domain" description="BZIP" evidence="5">
    <location>
        <begin position="3"/>
        <end position="18"/>
    </location>
</feature>
<name>A0AAJ0G1V6_9HYPO</name>
<evidence type="ECO:0000256" key="2">
    <source>
        <dbReference type="ARBA" id="ARBA00023043"/>
    </source>
</evidence>
<feature type="repeat" description="ANK" evidence="3">
    <location>
        <begin position="248"/>
        <end position="280"/>
    </location>
</feature>
<reference evidence="6" key="1">
    <citation type="submission" date="2023-06" db="EMBL/GenBank/DDBJ databases">
        <title>Conoideocrella luteorostrata (Hypocreales: Clavicipitaceae), a potential biocontrol fungus for elongate hemlock scale in United States Christmas tree production areas.</title>
        <authorList>
            <person name="Barrett H."/>
            <person name="Lovett B."/>
            <person name="Macias A.M."/>
            <person name="Stajich J.E."/>
            <person name="Kasson M.T."/>
        </authorList>
    </citation>
    <scope>NUCLEOTIDE SEQUENCE</scope>
    <source>
        <strain evidence="6">ARSEF 14590</strain>
    </source>
</reference>
<evidence type="ECO:0000256" key="1">
    <source>
        <dbReference type="ARBA" id="ARBA00022737"/>
    </source>
</evidence>
<dbReference type="PANTHER" id="PTHR24198:SF165">
    <property type="entry name" value="ANKYRIN REPEAT-CONTAINING PROTEIN-RELATED"/>
    <property type="match status" value="1"/>
</dbReference>
<dbReference type="InterPro" id="IPR002110">
    <property type="entry name" value="Ankyrin_rpt"/>
</dbReference>
<dbReference type="PANTHER" id="PTHR24198">
    <property type="entry name" value="ANKYRIN REPEAT AND PROTEIN KINASE DOMAIN-CONTAINING PROTEIN"/>
    <property type="match status" value="1"/>
</dbReference>
<dbReference type="Gene3D" id="1.20.5.170">
    <property type="match status" value="1"/>
</dbReference>
<dbReference type="PROSITE" id="PS50088">
    <property type="entry name" value="ANK_REPEAT"/>
    <property type="match status" value="3"/>
</dbReference>
<evidence type="ECO:0000256" key="3">
    <source>
        <dbReference type="PROSITE-ProRule" id="PRU00023"/>
    </source>
</evidence>
<evidence type="ECO:0000259" key="5">
    <source>
        <dbReference type="PROSITE" id="PS00036"/>
    </source>
</evidence>
<gene>
    <name evidence="6" type="ORF">QQS21_001463</name>
</gene>
<proteinExistence type="predicted"/>